<dbReference type="KEGG" id="emv:HQR01_12295"/>
<keyword evidence="2" id="KW-1133">Transmembrane helix</keyword>
<feature type="transmembrane region" description="Helical" evidence="2">
    <location>
        <begin position="74"/>
        <end position="93"/>
    </location>
</feature>
<name>A0A7D4BHC1_9SPHN</name>
<dbReference type="RefSeq" id="WP_173215141.1">
    <property type="nucleotide sequence ID" value="NZ_CP053921.1"/>
</dbReference>
<sequence>MYDVLLIASCVLFLGVCLAYARHEAASLFHPATIYLGFHGFIFVIRPLFARWYHFDLVYRVYDFQPSMANKITVILGANLAMLVFTGVSLMIANRPVLPVPSREEFDRLRRSLAGPIIAALILLAPLAIASQLEAWSRRADPYASMARDAGTGIMVNVSANGWFNEAALMLAPLTVLAVWLLRFRASAWIVFGLSSLLMLGSGGRGSFVFTAIALAMLYLLERRRSWFDWKIAGLALVSLVSFNLIVIDRGAAVRELFGADSGETYTSARELAPLEHMDFANLEYFEFITYAIPERTGSWDYFAHNLQIFTEPVPRTLWKDKPIGSPVKFFELWDYGTPIGMTNSLPGAGWMSLGYLGIVVQAAFFALVYGLVYSRLLTRSQEPLPRLAYVLLAATSLVVFRDGILLTLLRQLPFYFGPFLLVLAFMRLKSRPTSQWAPAPSHVEPPTSPAERRRELARRA</sequence>
<feature type="transmembrane region" description="Helical" evidence="2">
    <location>
        <begin position="188"/>
        <end position="221"/>
    </location>
</feature>
<dbReference type="Proteomes" id="UP000504693">
    <property type="component" value="Chromosome"/>
</dbReference>
<gene>
    <name evidence="3" type="ORF">HQR01_12295</name>
</gene>
<feature type="transmembrane region" description="Helical" evidence="2">
    <location>
        <begin position="35"/>
        <end position="53"/>
    </location>
</feature>
<protein>
    <submittedName>
        <fullName evidence="3">Oligosaccharide repeat unit polymerase</fullName>
    </submittedName>
</protein>
<accession>A0A7D4BHC1</accession>
<feature type="region of interest" description="Disordered" evidence="1">
    <location>
        <begin position="435"/>
        <end position="461"/>
    </location>
</feature>
<evidence type="ECO:0000313" key="4">
    <source>
        <dbReference type="Proteomes" id="UP000504693"/>
    </source>
</evidence>
<feature type="transmembrane region" description="Helical" evidence="2">
    <location>
        <begin position="413"/>
        <end position="429"/>
    </location>
</feature>
<organism evidence="3 4">
    <name type="scientific">Erythrobacter mangrovi</name>
    <dbReference type="NCBI Taxonomy" id="2739433"/>
    <lineage>
        <taxon>Bacteria</taxon>
        <taxon>Pseudomonadati</taxon>
        <taxon>Pseudomonadota</taxon>
        <taxon>Alphaproteobacteria</taxon>
        <taxon>Sphingomonadales</taxon>
        <taxon>Erythrobacteraceae</taxon>
        <taxon>Erythrobacter/Porphyrobacter group</taxon>
        <taxon>Erythrobacter</taxon>
    </lineage>
</organism>
<feature type="transmembrane region" description="Helical" evidence="2">
    <location>
        <begin position="354"/>
        <end position="373"/>
    </location>
</feature>
<evidence type="ECO:0000256" key="2">
    <source>
        <dbReference type="SAM" id="Phobius"/>
    </source>
</evidence>
<keyword evidence="4" id="KW-1185">Reference proteome</keyword>
<feature type="compositionally biased region" description="Basic and acidic residues" evidence="1">
    <location>
        <begin position="451"/>
        <end position="461"/>
    </location>
</feature>
<evidence type="ECO:0000256" key="1">
    <source>
        <dbReference type="SAM" id="MobiDB-lite"/>
    </source>
</evidence>
<reference evidence="3 4" key="1">
    <citation type="submission" date="2020-05" db="EMBL/GenBank/DDBJ databases">
        <title>Erythrobacter mangrovi sp. nov., isolated from rhizosphere soil of mangrove plant (Kandelia candel).</title>
        <authorList>
            <person name="Ye Y.H."/>
        </authorList>
    </citation>
    <scope>NUCLEOTIDE SEQUENCE [LARGE SCALE GENOMIC DNA]</scope>
    <source>
        <strain evidence="3 4">EB310</strain>
    </source>
</reference>
<dbReference type="EMBL" id="CP053921">
    <property type="protein sequence ID" value="QKG72082.1"/>
    <property type="molecule type" value="Genomic_DNA"/>
</dbReference>
<proteinExistence type="predicted"/>
<evidence type="ECO:0000313" key="3">
    <source>
        <dbReference type="EMBL" id="QKG72082.1"/>
    </source>
</evidence>
<feature type="transmembrane region" description="Helical" evidence="2">
    <location>
        <begin position="228"/>
        <end position="248"/>
    </location>
</feature>
<feature type="transmembrane region" description="Helical" evidence="2">
    <location>
        <begin position="163"/>
        <end position="182"/>
    </location>
</feature>
<feature type="transmembrane region" description="Helical" evidence="2">
    <location>
        <begin position="113"/>
        <end position="130"/>
    </location>
</feature>
<keyword evidence="2" id="KW-0812">Transmembrane</keyword>
<dbReference type="AlphaFoldDB" id="A0A7D4BHC1"/>
<keyword evidence="2" id="KW-0472">Membrane</keyword>